<reference evidence="3" key="1">
    <citation type="journal article" date="2019" name="Int. J. Syst. Evol. Microbiol.">
        <title>The Global Catalogue of Microorganisms (GCM) 10K type strain sequencing project: providing services to taxonomists for standard genome sequencing and annotation.</title>
        <authorList>
            <consortium name="The Broad Institute Genomics Platform"/>
            <consortium name="The Broad Institute Genome Sequencing Center for Infectious Disease"/>
            <person name="Wu L."/>
            <person name="Ma J."/>
        </authorList>
    </citation>
    <scope>NUCLEOTIDE SEQUENCE [LARGE SCALE GENOMIC DNA]</scope>
    <source>
        <strain evidence="3">CCUG 62953</strain>
    </source>
</reference>
<evidence type="ECO:0000256" key="1">
    <source>
        <dbReference type="SAM" id="MobiDB-lite"/>
    </source>
</evidence>
<feature type="compositionally biased region" description="Polar residues" evidence="1">
    <location>
        <begin position="279"/>
        <end position="292"/>
    </location>
</feature>
<dbReference type="Gene3D" id="3.20.20.370">
    <property type="entry name" value="Glycoside hydrolase/deacetylase"/>
    <property type="match status" value="1"/>
</dbReference>
<dbReference type="RefSeq" id="WP_386802641.1">
    <property type="nucleotide sequence ID" value="NZ_JBHTMU010000012.1"/>
</dbReference>
<dbReference type="Proteomes" id="UP001597135">
    <property type="component" value="Unassembled WGS sequence"/>
</dbReference>
<feature type="compositionally biased region" description="Low complexity" evidence="1">
    <location>
        <begin position="337"/>
        <end position="358"/>
    </location>
</feature>
<protein>
    <submittedName>
        <fullName evidence="2">Divergent polysaccharide deacetylase family protein</fullName>
    </submittedName>
</protein>
<dbReference type="Pfam" id="PF04748">
    <property type="entry name" value="Polysacc_deac_2"/>
    <property type="match status" value="1"/>
</dbReference>
<dbReference type="InterPro" id="IPR006837">
    <property type="entry name" value="Divergent_DAC"/>
</dbReference>
<sequence>MARGFLAGAATGLVVSVIAASGLSVALGRIEQAMPRLPGASGGTAAVAPSPEPSKAPDMSSGEASAPRETETAEAPETLIEPPATETNSQPVPVAPVSEPDEGEPETAEATQEPGRSEPTETQAPASAAPSGEDTGDVPQDAPTPETAEIPEPPAPARRPGDEAQVARVGNPDLSQPTAEGIEGAPAIAAPAARPEVEIATDPLAAPETGDAPSAPSLGTDAPMLATGGPERPTVPVPTGDPSISTDPAQPPLPAMPEAESGLVADAGAGSEEAAPTEDANSSSEPDAQTETQEPEISAPVAETPGIPDASEPDTAVDTTEPVTPAEPAREPEMAETDTLAPAPAETEAEPPVIAALPEPDPEPETPATSGPGIGRPAGSLLNRESAVPTRRLPTVADTQPEAEPDPGAPEQTTDKGPSPEDLPPLLRYAAEAPAPEGDQPRLSVVLIDDGSGPLGPSAIDQMPFPVSFAIDPAAPDATERMRGYRAKGFEVLALAAVPEGASAQDAATVLEASVAILPESVAILESPQSSLQSNRAVTEQVAGLLASEGRGLVLLPGGLNTAEALARREGVAAETVFRDFDGDGQDARVQRRFLDQAAFRARQEGAVVMMGRLRADTLSALVLWGLQDRASQVALVPVSTILQDIGR</sequence>
<dbReference type="CDD" id="cd10936">
    <property type="entry name" value="CE4_DAC2"/>
    <property type="match status" value="1"/>
</dbReference>
<keyword evidence="3" id="KW-1185">Reference proteome</keyword>
<proteinExistence type="predicted"/>
<feature type="compositionally biased region" description="Low complexity" evidence="1">
    <location>
        <begin position="179"/>
        <end position="200"/>
    </location>
</feature>
<name>A0ABW3ZHC8_9RHOB</name>
<dbReference type="EMBL" id="JBHTMU010000012">
    <property type="protein sequence ID" value="MFD1342514.1"/>
    <property type="molecule type" value="Genomic_DNA"/>
</dbReference>
<gene>
    <name evidence="2" type="ORF">ACFQ4E_08800</name>
</gene>
<evidence type="ECO:0000313" key="3">
    <source>
        <dbReference type="Proteomes" id="UP001597135"/>
    </source>
</evidence>
<evidence type="ECO:0000313" key="2">
    <source>
        <dbReference type="EMBL" id="MFD1342514.1"/>
    </source>
</evidence>
<dbReference type="InterPro" id="IPR011330">
    <property type="entry name" value="Glyco_hydro/deAcase_b/a-brl"/>
</dbReference>
<dbReference type="SUPFAM" id="SSF88713">
    <property type="entry name" value="Glycoside hydrolase/deacetylase"/>
    <property type="match status" value="1"/>
</dbReference>
<accession>A0ABW3ZHC8</accession>
<organism evidence="2 3">
    <name type="scientific">Litorisediminicola beolgyonensis</name>
    <dbReference type="NCBI Taxonomy" id="1173614"/>
    <lineage>
        <taxon>Bacteria</taxon>
        <taxon>Pseudomonadati</taxon>
        <taxon>Pseudomonadota</taxon>
        <taxon>Alphaproteobacteria</taxon>
        <taxon>Rhodobacterales</taxon>
        <taxon>Paracoccaceae</taxon>
        <taxon>Litorisediminicola</taxon>
    </lineage>
</organism>
<comment type="caution">
    <text evidence="2">The sequence shown here is derived from an EMBL/GenBank/DDBJ whole genome shotgun (WGS) entry which is preliminary data.</text>
</comment>
<feature type="compositionally biased region" description="Low complexity" evidence="1">
    <location>
        <begin position="72"/>
        <end position="87"/>
    </location>
</feature>
<feature type="region of interest" description="Disordered" evidence="1">
    <location>
        <begin position="39"/>
        <end position="425"/>
    </location>
</feature>